<keyword evidence="1" id="KW-0732">Signal</keyword>
<dbReference type="Pfam" id="PF06439">
    <property type="entry name" value="3keto-disac_hyd"/>
    <property type="match status" value="1"/>
</dbReference>
<feature type="domain" description="3-keto-alpha-glucoside-1,2-lyase/3-keto-2-hydroxy-glucal hydratase" evidence="2">
    <location>
        <begin position="74"/>
        <end position="266"/>
    </location>
</feature>
<dbReference type="InterPro" id="IPR010496">
    <property type="entry name" value="AL/BT2_dom"/>
</dbReference>
<evidence type="ECO:0000259" key="2">
    <source>
        <dbReference type="Pfam" id="PF06439"/>
    </source>
</evidence>
<proteinExistence type="predicted"/>
<name>A0A841HF48_9GAMM</name>
<reference evidence="3 4" key="1">
    <citation type="submission" date="2020-08" db="EMBL/GenBank/DDBJ databases">
        <title>Genomic Encyclopedia of Type Strains, Phase IV (KMG-IV): sequencing the most valuable type-strain genomes for metagenomic binning, comparative biology and taxonomic classification.</title>
        <authorList>
            <person name="Goeker M."/>
        </authorList>
    </citation>
    <scope>NUCLEOTIDE SEQUENCE [LARGE SCALE GENOMIC DNA]</scope>
    <source>
        <strain evidence="3 4">DSM 26723</strain>
    </source>
</reference>
<dbReference type="Proteomes" id="UP000588068">
    <property type="component" value="Unassembled WGS sequence"/>
</dbReference>
<evidence type="ECO:0000256" key="1">
    <source>
        <dbReference type="SAM" id="SignalP"/>
    </source>
</evidence>
<evidence type="ECO:0000313" key="3">
    <source>
        <dbReference type="EMBL" id="MBB6091204.1"/>
    </source>
</evidence>
<keyword evidence="4" id="KW-1185">Reference proteome</keyword>
<organism evidence="3 4">
    <name type="scientific">Povalibacter uvarum</name>
    <dbReference type="NCBI Taxonomy" id="732238"/>
    <lineage>
        <taxon>Bacteria</taxon>
        <taxon>Pseudomonadati</taxon>
        <taxon>Pseudomonadota</taxon>
        <taxon>Gammaproteobacteria</taxon>
        <taxon>Steroidobacterales</taxon>
        <taxon>Steroidobacteraceae</taxon>
        <taxon>Povalibacter</taxon>
    </lineage>
</organism>
<dbReference type="GO" id="GO:0016787">
    <property type="term" value="F:hydrolase activity"/>
    <property type="evidence" value="ECO:0007669"/>
    <property type="project" value="InterPro"/>
</dbReference>
<dbReference type="AlphaFoldDB" id="A0A841HF48"/>
<comment type="caution">
    <text evidence="3">The sequence shown here is derived from an EMBL/GenBank/DDBJ whole genome shotgun (WGS) entry which is preliminary data.</text>
</comment>
<gene>
    <name evidence="3" type="ORF">HNQ60_000050</name>
</gene>
<dbReference type="Gene3D" id="2.60.120.560">
    <property type="entry name" value="Exo-inulinase, domain 1"/>
    <property type="match status" value="1"/>
</dbReference>
<feature type="signal peptide" evidence="1">
    <location>
        <begin position="1"/>
        <end position="20"/>
    </location>
</feature>
<feature type="chain" id="PRO_5032562420" description="3-keto-alpha-glucoside-1,2-lyase/3-keto-2-hydroxy-glucal hydratase domain-containing protein" evidence="1">
    <location>
        <begin position="21"/>
        <end position="275"/>
    </location>
</feature>
<dbReference type="RefSeq" id="WP_184329017.1">
    <property type="nucleotide sequence ID" value="NZ_JACHHZ010000001.1"/>
</dbReference>
<evidence type="ECO:0000313" key="4">
    <source>
        <dbReference type="Proteomes" id="UP000588068"/>
    </source>
</evidence>
<dbReference type="EMBL" id="JACHHZ010000001">
    <property type="protein sequence ID" value="MBB6091204.1"/>
    <property type="molecule type" value="Genomic_DNA"/>
</dbReference>
<accession>A0A841HF48</accession>
<protein>
    <recommendedName>
        <fullName evidence="2">3-keto-alpha-glucoside-1,2-lyase/3-keto-2-hydroxy-glucal hydratase domain-containing protein</fullName>
    </recommendedName>
</protein>
<sequence length="275" mass="29868">MSIRHYFSFSLLLAVGPLIAATTFAAGTEEFPTGYSDAPKLPNSQWRIHDEARPRPPIVAPGAAGASAKPPADAIVLFDGTNLDAWRTVKDKSPAKWKIVDGYMEVTAGAGDIQTREEFGDSQLHVEFATPSPPINRSQGRGNSGVFLYGMYEVQILDSFENLTYADGQASAIYGQSPPLVNASRPPGEWQTFDIIYTGPRFKDGKIVTPGYVTVLHNGVLTQNHTELLGASRHHALPAQVVHGPAGPIQLQDHDYPVRFRNIWIRPLGAGPASR</sequence>